<dbReference type="PANTHER" id="PTHR10270">
    <property type="entry name" value="SOX TRANSCRIPTION FACTOR"/>
    <property type="match status" value="1"/>
</dbReference>
<feature type="region of interest" description="Disordered" evidence="7">
    <location>
        <begin position="1"/>
        <end position="28"/>
    </location>
</feature>
<feature type="DNA-binding region" description="HMG box" evidence="6">
    <location>
        <begin position="163"/>
        <end position="231"/>
    </location>
</feature>
<feature type="region of interest" description="Disordered" evidence="7">
    <location>
        <begin position="56"/>
        <end position="163"/>
    </location>
</feature>
<dbReference type="Pfam" id="PF00505">
    <property type="entry name" value="HMG_box"/>
    <property type="match status" value="1"/>
</dbReference>
<evidence type="ECO:0000259" key="8">
    <source>
        <dbReference type="PROSITE" id="PS50118"/>
    </source>
</evidence>
<reference evidence="9" key="2">
    <citation type="submission" date="2023-05" db="EMBL/GenBank/DDBJ databases">
        <authorList>
            <person name="Fouks B."/>
        </authorList>
    </citation>
    <scope>NUCLEOTIDE SEQUENCE</scope>
    <source>
        <strain evidence="9">Stay&amp;Tobe</strain>
        <tissue evidence="9">Testes</tissue>
    </source>
</reference>
<keyword evidence="5 6" id="KW-0539">Nucleus</keyword>
<dbReference type="GO" id="GO:0007420">
    <property type="term" value="P:brain development"/>
    <property type="evidence" value="ECO:0007669"/>
    <property type="project" value="TreeGrafter"/>
</dbReference>
<evidence type="ECO:0000256" key="5">
    <source>
        <dbReference type="ARBA" id="ARBA00023242"/>
    </source>
</evidence>
<feature type="domain" description="HMG box" evidence="8">
    <location>
        <begin position="163"/>
        <end position="231"/>
    </location>
</feature>
<dbReference type="InterPro" id="IPR050140">
    <property type="entry name" value="SRY-related_HMG-box_TF-like"/>
</dbReference>
<evidence type="ECO:0000256" key="4">
    <source>
        <dbReference type="ARBA" id="ARBA00023163"/>
    </source>
</evidence>
<feature type="compositionally biased region" description="Gly residues" evidence="7">
    <location>
        <begin position="118"/>
        <end position="130"/>
    </location>
</feature>
<organism evidence="9 10">
    <name type="scientific">Diploptera punctata</name>
    <name type="common">Pacific beetle cockroach</name>
    <dbReference type="NCBI Taxonomy" id="6984"/>
    <lineage>
        <taxon>Eukaryota</taxon>
        <taxon>Metazoa</taxon>
        <taxon>Ecdysozoa</taxon>
        <taxon>Arthropoda</taxon>
        <taxon>Hexapoda</taxon>
        <taxon>Insecta</taxon>
        <taxon>Pterygota</taxon>
        <taxon>Neoptera</taxon>
        <taxon>Polyneoptera</taxon>
        <taxon>Dictyoptera</taxon>
        <taxon>Blattodea</taxon>
        <taxon>Blaberoidea</taxon>
        <taxon>Blaberidae</taxon>
        <taxon>Diplopterinae</taxon>
        <taxon>Diploptera</taxon>
    </lineage>
</organism>
<dbReference type="GO" id="GO:0000122">
    <property type="term" value="P:negative regulation of transcription by RNA polymerase II"/>
    <property type="evidence" value="ECO:0007669"/>
    <property type="project" value="TreeGrafter"/>
</dbReference>
<feature type="compositionally biased region" description="Polar residues" evidence="7">
    <location>
        <begin position="452"/>
        <end position="465"/>
    </location>
</feature>
<dbReference type="CDD" id="cd01388">
    <property type="entry name" value="HMG-box_SoxB"/>
    <property type="match status" value="1"/>
</dbReference>
<comment type="subcellular location">
    <subcellularLocation>
        <location evidence="1">Nucleus</location>
    </subcellularLocation>
</comment>
<proteinExistence type="predicted"/>
<evidence type="ECO:0000256" key="2">
    <source>
        <dbReference type="ARBA" id="ARBA00023015"/>
    </source>
</evidence>
<evidence type="ECO:0000313" key="10">
    <source>
        <dbReference type="Proteomes" id="UP001233999"/>
    </source>
</evidence>
<dbReference type="Proteomes" id="UP001233999">
    <property type="component" value="Unassembled WGS sequence"/>
</dbReference>
<keyword evidence="10" id="KW-1185">Reference proteome</keyword>
<dbReference type="GO" id="GO:0030182">
    <property type="term" value="P:neuron differentiation"/>
    <property type="evidence" value="ECO:0007669"/>
    <property type="project" value="TreeGrafter"/>
</dbReference>
<dbReference type="GO" id="GO:0005634">
    <property type="term" value="C:nucleus"/>
    <property type="evidence" value="ECO:0007669"/>
    <property type="project" value="UniProtKB-SubCell"/>
</dbReference>
<dbReference type="SUPFAM" id="SSF47095">
    <property type="entry name" value="HMG-box"/>
    <property type="match status" value="1"/>
</dbReference>
<feature type="compositionally biased region" description="Low complexity" evidence="7">
    <location>
        <begin position="363"/>
        <end position="403"/>
    </location>
</feature>
<accession>A0AAD8ELB7</accession>
<protein>
    <recommendedName>
        <fullName evidence="8">HMG box domain-containing protein</fullName>
    </recommendedName>
</protein>
<evidence type="ECO:0000256" key="7">
    <source>
        <dbReference type="SAM" id="MobiDB-lite"/>
    </source>
</evidence>
<dbReference type="EMBL" id="JASPKZ010003044">
    <property type="protein sequence ID" value="KAJ9594493.1"/>
    <property type="molecule type" value="Genomic_DNA"/>
</dbReference>
<evidence type="ECO:0000313" key="9">
    <source>
        <dbReference type="EMBL" id="KAJ9594493.1"/>
    </source>
</evidence>
<evidence type="ECO:0000256" key="3">
    <source>
        <dbReference type="ARBA" id="ARBA00023125"/>
    </source>
</evidence>
<sequence>MLTMETDLKGGSLHANMPPHHPSGLHGHPVSTYSALGSIVHSSALSGNVTPVGSVMSSVMNLGQPPSQQLHQPPPSAQQQQHNHPQHQLSHTQHTHQQQQQQHGQHPHAHQQQQQHTQGGGAGAGGGGQQPGSMASHHHPGQHPHGPANNNNSSSKNQNIDRVKRPMNAFMVWSRGQRRKMAQENPKMHNSEISKRLGAEWKLLSESEKRPFIDEAKRLRAVHMKEHPDYKYRPRRKTKTLLKKDKYPLGTGSLLPGADASRNPASGSVVQQVVTRDMYQMPNGYMPNGYMMHHHDPSAYQQHHTYGTHMTATGGYPRYDMGQLHPNSSSLNSYMNGSSYGMYSTGTTVPGGAGSPYHSAAMQQAQQQQPGSQMSSHSPSGSSIKSEPVSPSSGGLHTPTPGAGAPGGNISVKREYGNAGGGGGASSQGDLRQMISMYLPTDPSADQHHQARLQQMHASYHQHTGSPDPMGAGPGTMPLTHM</sequence>
<keyword evidence="2" id="KW-0805">Transcription regulation</keyword>
<dbReference type="GO" id="GO:0001228">
    <property type="term" value="F:DNA-binding transcription activator activity, RNA polymerase II-specific"/>
    <property type="evidence" value="ECO:0007669"/>
    <property type="project" value="TreeGrafter"/>
</dbReference>
<feature type="region of interest" description="Disordered" evidence="7">
    <location>
        <begin position="354"/>
        <end position="429"/>
    </location>
</feature>
<feature type="compositionally biased region" description="Low complexity" evidence="7">
    <location>
        <begin position="143"/>
        <end position="158"/>
    </location>
</feature>
<keyword evidence="4" id="KW-0804">Transcription</keyword>
<dbReference type="GO" id="GO:0000978">
    <property type="term" value="F:RNA polymerase II cis-regulatory region sequence-specific DNA binding"/>
    <property type="evidence" value="ECO:0007669"/>
    <property type="project" value="TreeGrafter"/>
</dbReference>
<dbReference type="InterPro" id="IPR022097">
    <property type="entry name" value="SOX_fam"/>
</dbReference>
<dbReference type="Pfam" id="PF12336">
    <property type="entry name" value="SOXp"/>
    <property type="match status" value="1"/>
</dbReference>
<gene>
    <name evidence="9" type="ORF">L9F63_014105</name>
</gene>
<dbReference type="PANTHER" id="PTHR10270:SF324">
    <property type="entry name" value="SOX DOMAIN-CONTAINING PROTEIN DICHAETE-RELATED"/>
    <property type="match status" value="1"/>
</dbReference>
<dbReference type="InterPro" id="IPR009071">
    <property type="entry name" value="HMG_box_dom"/>
</dbReference>
<name>A0AAD8ELB7_DIPPU</name>
<keyword evidence="3 6" id="KW-0238">DNA-binding</keyword>
<comment type="caution">
    <text evidence="9">The sequence shown here is derived from an EMBL/GenBank/DDBJ whole genome shotgun (WGS) entry which is preliminary data.</text>
</comment>
<feature type="region of interest" description="Disordered" evidence="7">
    <location>
        <begin position="247"/>
        <end position="269"/>
    </location>
</feature>
<dbReference type="Gene3D" id="1.10.30.10">
    <property type="entry name" value="High mobility group box domain"/>
    <property type="match status" value="1"/>
</dbReference>
<dbReference type="InterPro" id="IPR036910">
    <property type="entry name" value="HMG_box_dom_sf"/>
</dbReference>
<dbReference type="FunFam" id="1.10.30.10:FF:000002">
    <property type="entry name" value="transcription factor Sox-2"/>
    <property type="match status" value="1"/>
</dbReference>
<dbReference type="SMART" id="SM00398">
    <property type="entry name" value="HMG"/>
    <property type="match status" value="1"/>
</dbReference>
<reference evidence="9" key="1">
    <citation type="journal article" date="2023" name="IScience">
        <title>Live-bearing cockroach genome reveals convergent evolutionary mechanisms linked to viviparity in insects and beyond.</title>
        <authorList>
            <person name="Fouks B."/>
            <person name="Harrison M.C."/>
            <person name="Mikhailova A.A."/>
            <person name="Marchal E."/>
            <person name="English S."/>
            <person name="Carruthers M."/>
            <person name="Jennings E.C."/>
            <person name="Chiamaka E.L."/>
            <person name="Frigard R.A."/>
            <person name="Pippel M."/>
            <person name="Attardo G.M."/>
            <person name="Benoit J.B."/>
            <person name="Bornberg-Bauer E."/>
            <person name="Tobe S.S."/>
        </authorList>
    </citation>
    <scope>NUCLEOTIDE SEQUENCE</scope>
    <source>
        <strain evidence="9">Stay&amp;Tobe</strain>
    </source>
</reference>
<evidence type="ECO:0000256" key="1">
    <source>
        <dbReference type="ARBA" id="ARBA00004123"/>
    </source>
</evidence>
<dbReference type="AlphaFoldDB" id="A0AAD8ELB7"/>
<evidence type="ECO:0000256" key="6">
    <source>
        <dbReference type="PROSITE-ProRule" id="PRU00267"/>
    </source>
</evidence>
<dbReference type="PROSITE" id="PS50118">
    <property type="entry name" value="HMG_BOX_2"/>
    <property type="match status" value="1"/>
</dbReference>
<feature type="compositionally biased region" description="Low complexity" evidence="7">
    <location>
        <begin position="64"/>
        <end position="117"/>
    </location>
</feature>
<feature type="region of interest" description="Disordered" evidence="7">
    <location>
        <begin position="441"/>
        <end position="482"/>
    </location>
</feature>